<name>A0A9W8N832_9PEZI</name>
<feature type="region of interest" description="Disordered" evidence="1">
    <location>
        <begin position="40"/>
        <end position="74"/>
    </location>
</feature>
<protein>
    <submittedName>
        <fullName evidence="2">Uncharacterized protein</fullName>
    </submittedName>
</protein>
<sequence>MPGLSRLRDKNTSASWTKSAVLASANELEELKLVKKIDEEEKRRERTAREERELREAKKTLDSMREKSEREELERRIKQKVDLERLKEEEAALAEKRRREKEAKEAVERYKKEEAERALKEKEEQEERDRQYKQRLQEQLLKSGLGEHEINAILEGKKIEKKKEKEKVVLPPPQPLPVPQIAYEERQRPTYTRMARRHLSLETLRVYDIDYLIDQDPEYVLIKRWVPEQEQDILWQHTRVLREQRSGKLVLAIEDKKHHHHHHLQPEFEWVRKKEHRKSRSRSPALLTYLAGGRPA</sequence>
<accession>A0A9W8N832</accession>
<dbReference type="Proteomes" id="UP001148614">
    <property type="component" value="Unassembled WGS sequence"/>
</dbReference>
<evidence type="ECO:0000313" key="3">
    <source>
        <dbReference type="Proteomes" id="UP001148614"/>
    </source>
</evidence>
<gene>
    <name evidence="2" type="ORF">NPX13_g8753</name>
</gene>
<proteinExistence type="predicted"/>
<evidence type="ECO:0000256" key="1">
    <source>
        <dbReference type="SAM" id="MobiDB-lite"/>
    </source>
</evidence>
<evidence type="ECO:0000313" key="2">
    <source>
        <dbReference type="EMBL" id="KAJ3561945.1"/>
    </source>
</evidence>
<reference evidence="2" key="1">
    <citation type="submission" date="2022-07" db="EMBL/GenBank/DDBJ databases">
        <title>Genome Sequence of Xylaria arbuscula.</title>
        <authorList>
            <person name="Buettner E."/>
        </authorList>
    </citation>
    <scope>NUCLEOTIDE SEQUENCE</scope>
    <source>
        <strain evidence="2">VT107</strain>
    </source>
</reference>
<keyword evidence="3" id="KW-1185">Reference proteome</keyword>
<organism evidence="2 3">
    <name type="scientific">Xylaria arbuscula</name>
    <dbReference type="NCBI Taxonomy" id="114810"/>
    <lineage>
        <taxon>Eukaryota</taxon>
        <taxon>Fungi</taxon>
        <taxon>Dikarya</taxon>
        <taxon>Ascomycota</taxon>
        <taxon>Pezizomycotina</taxon>
        <taxon>Sordariomycetes</taxon>
        <taxon>Xylariomycetidae</taxon>
        <taxon>Xylariales</taxon>
        <taxon>Xylariaceae</taxon>
        <taxon>Xylaria</taxon>
    </lineage>
</organism>
<feature type="region of interest" description="Disordered" evidence="1">
    <location>
        <begin position="93"/>
        <end position="131"/>
    </location>
</feature>
<comment type="caution">
    <text evidence="2">The sequence shown here is derived from an EMBL/GenBank/DDBJ whole genome shotgun (WGS) entry which is preliminary data.</text>
</comment>
<dbReference type="EMBL" id="JANPWZ010001981">
    <property type="protein sequence ID" value="KAJ3561945.1"/>
    <property type="molecule type" value="Genomic_DNA"/>
</dbReference>
<dbReference type="AlphaFoldDB" id="A0A9W8N832"/>
<dbReference type="VEuPathDB" id="FungiDB:F4678DRAFT_264709"/>